<comment type="caution">
    <text evidence="11">The sequence shown here is derived from an EMBL/GenBank/DDBJ whole genome shotgun (WGS) entry which is preliminary data.</text>
</comment>
<dbReference type="InterPro" id="IPR006366">
    <property type="entry name" value="CobA/CysG_C"/>
</dbReference>
<dbReference type="NCBIfam" id="TIGR01469">
    <property type="entry name" value="cobA_cysG_Cterm"/>
    <property type="match status" value="1"/>
</dbReference>
<keyword evidence="3 8" id="KW-0489">Methyltransferase</keyword>
<dbReference type="GO" id="GO:0004851">
    <property type="term" value="F:uroporphyrin-III C-methyltransferase activity"/>
    <property type="evidence" value="ECO:0007669"/>
    <property type="project" value="UniProtKB-EC"/>
</dbReference>
<dbReference type="GO" id="GO:0019354">
    <property type="term" value="P:siroheme biosynthetic process"/>
    <property type="evidence" value="ECO:0007669"/>
    <property type="project" value="UniProtKB-UniPathway"/>
</dbReference>
<keyword evidence="6" id="KW-0627">Porphyrin biosynthesis</keyword>
<dbReference type="Gene3D" id="3.30.950.10">
    <property type="entry name" value="Methyltransferase, Cobalt-precorrin-4 Transmethylase, Domain 2"/>
    <property type="match status" value="1"/>
</dbReference>
<gene>
    <name evidence="11" type="primary">cobA</name>
    <name evidence="11" type="ORF">SLNSH_03155</name>
</gene>
<evidence type="ECO:0000256" key="9">
    <source>
        <dbReference type="SAM" id="MobiDB-lite"/>
    </source>
</evidence>
<dbReference type="CDD" id="cd11642">
    <property type="entry name" value="SUMT"/>
    <property type="match status" value="1"/>
</dbReference>
<evidence type="ECO:0000256" key="7">
    <source>
        <dbReference type="ARBA" id="ARBA00025705"/>
    </source>
</evidence>
<evidence type="ECO:0000313" key="12">
    <source>
        <dbReference type="Proteomes" id="UP000239772"/>
    </source>
</evidence>
<evidence type="ECO:0000256" key="8">
    <source>
        <dbReference type="RuleBase" id="RU003960"/>
    </source>
</evidence>
<evidence type="ECO:0000256" key="3">
    <source>
        <dbReference type="ARBA" id="ARBA00022603"/>
    </source>
</evidence>
<dbReference type="RefSeq" id="WP_106335216.1">
    <property type="nucleotide sequence ID" value="NZ_PVZS01000003.1"/>
</dbReference>
<dbReference type="PROSITE" id="PS00840">
    <property type="entry name" value="SUMT_2"/>
    <property type="match status" value="1"/>
</dbReference>
<dbReference type="Gene3D" id="3.40.1010.10">
    <property type="entry name" value="Cobalt-precorrin-4 Transmethylase, Domain 1"/>
    <property type="match status" value="1"/>
</dbReference>
<dbReference type="EMBL" id="PVZS01000003">
    <property type="protein sequence ID" value="PSC06301.1"/>
    <property type="molecule type" value="Genomic_DNA"/>
</dbReference>
<dbReference type="GO" id="GO:0032259">
    <property type="term" value="P:methylation"/>
    <property type="evidence" value="ECO:0007669"/>
    <property type="project" value="UniProtKB-KW"/>
</dbReference>
<dbReference type="EC" id="2.1.1.107" evidence="2"/>
<dbReference type="InterPro" id="IPR000878">
    <property type="entry name" value="4pyrrol_Mease"/>
</dbReference>
<dbReference type="OrthoDB" id="9815856at2"/>
<dbReference type="FunFam" id="3.40.1010.10:FF:000001">
    <property type="entry name" value="Siroheme synthase"/>
    <property type="match status" value="1"/>
</dbReference>
<comment type="pathway">
    <text evidence="7">Porphyrin-containing compound metabolism; siroheme biosynthesis; precorrin-2 from uroporphyrinogen III: step 1/1.</text>
</comment>
<proteinExistence type="inferred from homology"/>
<feature type="region of interest" description="Disordered" evidence="9">
    <location>
        <begin position="1"/>
        <end position="20"/>
    </location>
</feature>
<dbReference type="Pfam" id="PF00590">
    <property type="entry name" value="TP_methylase"/>
    <property type="match status" value="1"/>
</dbReference>
<keyword evidence="5" id="KW-0949">S-adenosyl-L-methionine</keyword>
<comment type="similarity">
    <text evidence="1 8">Belongs to the precorrin methyltransferase family.</text>
</comment>
<evidence type="ECO:0000256" key="5">
    <source>
        <dbReference type="ARBA" id="ARBA00022691"/>
    </source>
</evidence>
<dbReference type="PANTHER" id="PTHR45790">
    <property type="entry name" value="SIROHEME SYNTHASE-RELATED"/>
    <property type="match status" value="1"/>
</dbReference>
<evidence type="ECO:0000256" key="6">
    <source>
        <dbReference type="ARBA" id="ARBA00023244"/>
    </source>
</evidence>
<dbReference type="InterPro" id="IPR050161">
    <property type="entry name" value="Siro_Cobalamin_biosynth"/>
</dbReference>
<evidence type="ECO:0000313" key="11">
    <source>
        <dbReference type="EMBL" id="PSC06301.1"/>
    </source>
</evidence>
<sequence length="309" mass="32513">MSETSGRVPTLVPSARAPDGAETARLGKLARRAFGAAPRADGARTGEPACRGGHGGRVTLVGAGPGDPGLLTLNAVRALQAADVILFDDLVSDGVLDLARREAKRMMVGKRGDRPSCAQADINALMLTLARAGRHVVRLKSGDPMIFGRAGEEIEELRAAGIPVAVVPGITTGLALAAELGVSLSRRGEAQAVHFVTGRDRHGDVPSDLDWARLADPRSTTIIYMGGKTASRIAERLIAEGLPADTPTLVARDVSRPSQRIWRGTLDELRGPFPLPSDGPVIIGIGTVMRQESAGAELEREQVSVRKAR</sequence>
<evidence type="ECO:0000256" key="1">
    <source>
        <dbReference type="ARBA" id="ARBA00005879"/>
    </source>
</evidence>
<evidence type="ECO:0000256" key="4">
    <source>
        <dbReference type="ARBA" id="ARBA00022679"/>
    </source>
</evidence>
<reference evidence="12" key="1">
    <citation type="submission" date="2018-03" db="EMBL/GenBank/DDBJ databases">
        <authorList>
            <person name="Sun L."/>
            <person name="Liu H."/>
            <person name="Chen W."/>
            <person name="Huang K."/>
            <person name="Liu W."/>
            <person name="Gao X."/>
        </authorList>
    </citation>
    <scope>NUCLEOTIDE SEQUENCE [LARGE SCALE GENOMIC DNA]</scope>
    <source>
        <strain evidence="12">SH9</strain>
    </source>
</reference>
<dbReference type="InterPro" id="IPR014776">
    <property type="entry name" value="4pyrrole_Mease_sub2"/>
</dbReference>
<dbReference type="UniPathway" id="UPA00262">
    <property type="reaction ID" value="UER00211"/>
</dbReference>
<keyword evidence="12" id="KW-1185">Reference proteome</keyword>
<dbReference type="Proteomes" id="UP000239772">
    <property type="component" value="Unassembled WGS sequence"/>
</dbReference>
<dbReference type="InterPro" id="IPR003043">
    <property type="entry name" value="Uropor_MeTrfase_CS"/>
</dbReference>
<organism evidence="11 12">
    <name type="scientific">Alsobacter soli</name>
    <dbReference type="NCBI Taxonomy" id="2109933"/>
    <lineage>
        <taxon>Bacteria</taxon>
        <taxon>Pseudomonadati</taxon>
        <taxon>Pseudomonadota</taxon>
        <taxon>Alphaproteobacteria</taxon>
        <taxon>Hyphomicrobiales</taxon>
        <taxon>Alsobacteraceae</taxon>
        <taxon>Alsobacter</taxon>
    </lineage>
</organism>
<evidence type="ECO:0000256" key="2">
    <source>
        <dbReference type="ARBA" id="ARBA00012162"/>
    </source>
</evidence>
<name>A0A2T1HXA4_9HYPH</name>
<dbReference type="SUPFAM" id="SSF53790">
    <property type="entry name" value="Tetrapyrrole methylase"/>
    <property type="match status" value="1"/>
</dbReference>
<feature type="domain" description="Tetrapyrrole methylase" evidence="10">
    <location>
        <begin position="57"/>
        <end position="269"/>
    </location>
</feature>
<evidence type="ECO:0000259" key="10">
    <source>
        <dbReference type="Pfam" id="PF00590"/>
    </source>
</evidence>
<dbReference type="InterPro" id="IPR035996">
    <property type="entry name" value="4pyrrol_Methylase_sf"/>
</dbReference>
<dbReference type="PANTHER" id="PTHR45790:SF3">
    <property type="entry name" value="S-ADENOSYL-L-METHIONINE-DEPENDENT UROPORPHYRINOGEN III METHYLTRANSFERASE, CHLOROPLASTIC"/>
    <property type="match status" value="1"/>
</dbReference>
<keyword evidence="4 8" id="KW-0808">Transferase</keyword>
<protein>
    <recommendedName>
        <fullName evidence="2">uroporphyrinogen-III C-methyltransferase</fullName>
        <ecNumber evidence="2">2.1.1.107</ecNumber>
    </recommendedName>
</protein>
<dbReference type="InterPro" id="IPR014777">
    <property type="entry name" value="4pyrrole_Mease_sub1"/>
</dbReference>
<dbReference type="AlphaFoldDB" id="A0A2T1HXA4"/>
<dbReference type="NCBIfam" id="NF004790">
    <property type="entry name" value="PRK06136.1"/>
    <property type="match status" value="1"/>
</dbReference>
<accession>A0A2T1HXA4</accession>